<evidence type="ECO:0000256" key="10">
    <source>
        <dbReference type="ARBA" id="ARBA00022840"/>
    </source>
</evidence>
<dbReference type="AlphaFoldDB" id="A0A934SRB3"/>
<dbReference type="GO" id="GO:0016301">
    <property type="term" value="F:kinase activity"/>
    <property type="evidence" value="ECO:0007669"/>
    <property type="project" value="UniProtKB-KW"/>
</dbReference>
<evidence type="ECO:0000256" key="13">
    <source>
        <dbReference type="ARBA" id="ARBA00031251"/>
    </source>
</evidence>
<keyword evidence="8" id="KW-0547">Nucleotide-binding</keyword>
<keyword evidence="11" id="KW-0320">Glycogen biosynthesis</keyword>
<evidence type="ECO:0000256" key="12">
    <source>
        <dbReference type="ARBA" id="ARBA00023277"/>
    </source>
</evidence>
<evidence type="ECO:0000256" key="8">
    <source>
        <dbReference type="ARBA" id="ARBA00022741"/>
    </source>
</evidence>
<evidence type="ECO:0000256" key="11">
    <source>
        <dbReference type="ARBA" id="ARBA00023056"/>
    </source>
</evidence>
<keyword evidence="7" id="KW-0808">Transferase</keyword>
<evidence type="ECO:0000313" key="18">
    <source>
        <dbReference type="Proteomes" id="UP000636458"/>
    </source>
</evidence>
<dbReference type="Proteomes" id="UP000636458">
    <property type="component" value="Unassembled WGS sequence"/>
</dbReference>
<dbReference type="RefSeq" id="WP_200555934.1">
    <property type="nucleotide sequence ID" value="NZ_JAEPES010000002.1"/>
</dbReference>
<evidence type="ECO:0000256" key="1">
    <source>
        <dbReference type="ARBA" id="ARBA00004964"/>
    </source>
</evidence>
<keyword evidence="18" id="KW-1185">Reference proteome</keyword>
<comment type="similarity">
    <text evidence="2">Belongs to the aminoglycoside phosphotransferase family.</text>
</comment>
<evidence type="ECO:0000256" key="3">
    <source>
        <dbReference type="ARBA" id="ARBA00011245"/>
    </source>
</evidence>
<keyword evidence="9" id="KW-0418">Kinase</keyword>
<dbReference type="SUPFAM" id="SSF56112">
    <property type="entry name" value="Protein kinase-like (PK-like)"/>
    <property type="match status" value="1"/>
</dbReference>
<evidence type="ECO:0000256" key="5">
    <source>
        <dbReference type="ARBA" id="ARBA00013882"/>
    </source>
</evidence>
<dbReference type="GO" id="GO:0005524">
    <property type="term" value="F:ATP binding"/>
    <property type="evidence" value="ECO:0007669"/>
    <property type="project" value="UniProtKB-KW"/>
</dbReference>
<evidence type="ECO:0000259" key="16">
    <source>
        <dbReference type="Pfam" id="PF18085"/>
    </source>
</evidence>
<keyword evidence="10" id="KW-0067">ATP-binding</keyword>
<dbReference type="Pfam" id="PF18085">
    <property type="entry name" value="Mak_N_cap"/>
    <property type="match status" value="1"/>
</dbReference>
<dbReference type="EC" id="2.7.1.175" evidence="4"/>
<dbReference type="GO" id="GO:0005978">
    <property type="term" value="P:glycogen biosynthetic process"/>
    <property type="evidence" value="ECO:0007669"/>
    <property type="project" value="UniProtKB-KW"/>
</dbReference>
<comment type="catalytic activity">
    <reaction evidence="14">
        <text>D-maltose + ATP = alpha-maltose 1-phosphate + ADP + H(+)</text>
        <dbReference type="Rhea" id="RHEA:31915"/>
        <dbReference type="ChEBI" id="CHEBI:15378"/>
        <dbReference type="ChEBI" id="CHEBI:17306"/>
        <dbReference type="ChEBI" id="CHEBI:30616"/>
        <dbReference type="ChEBI" id="CHEBI:63576"/>
        <dbReference type="ChEBI" id="CHEBI:456216"/>
        <dbReference type="EC" id="2.7.1.175"/>
    </reaction>
</comment>
<accession>A0A934SRB3</accession>
<dbReference type="InterPro" id="IPR011009">
    <property type="entry name" value="Kinase-like_dom_sf"/>
</dbReference>
<organism evidence="17 18">
    <name type="scientific">Lacisediminihabitans changchengi</name>
    <dbReference type="NCBI Taxonomy" id="2787634"/>
    <lineage>
        <taxon>Bacteria</taxon>
        <taxon>Bacillati</taxon>
        <taxon>Actinomycetota</taxon>
        <taxon>Actinomycetes</taxon>
        <taxon>Micrococcales</taxon>
        <taxon>Microbacteriaceae</taxon>
        <taxon>Lacisediminihabitans</taxon>
    </lineage>
</organism>
<dbReference type="InterPro" id="IPR002575">
    <property type="entry name" value="Aminoglycoside_PTrfase"/>
</dbReference>
<evidence type="ECO:0000256" key="2">
    <source>
        <dbReference type="ARBA" id="ARBA00006219"/>
    </source>
</evidence>
<evidence type="ECO:0000256" key="14">
    <source>
        <dbReference type="ARBA" id="ARBA00049067"/>
    </source>
</evidence>
<protein>
    <recommendedName>
        <fullName evidence="5">Maltokinase</fullName>
        <ecNumber evidence="4">2.7.1.175</ecNumber>
    </recommendedName>
    <alternativeName>
        <fullName evidence="13">Maltose-1-phosphate synthase</fullName>
    </alternativeName>
</protein>
<proteinExistence type="inferred from homology"/>
<dbReference type="InterPro" id="IPR040999">
    <property type="entry name" value="Mak_N_cap"/>
</dbReference>
<gene>
    <name evidence="17" type="ORF">IV501_07910</name>
</gene>
<sequence>MLEVPDYLAPWMARQRWFAGKGRTPQLLEIGGFSLGYDESVRVRVRLVLDRASNPLLYQVPLTERRTPLQGGEAALVATENDADGPLYIYDGPRDPAFASALLGMVLQGGEALAEDGSGPAAFGHRDLAEPDGIRFPQVRSSKVLSGEQSNTSIVYEMTDADGSPAMPIICKLFRALHDGENPDVVLTGALGAAGSAVVPRTVGYVTGRWRDTAALGGVATGHLAFAQEFLPGVQDAWKVALAAVEVGEDFAERAYALGEATAEMHETLAGALPTRVTTPFDIATVVTAMRTRFELAASEVPALGVYRERLNTVYARAQASPWPPLQRIHGDFHLGQVLSVPDRGWVVLDFEGEPLRDMRERSAPDCPLRDLAGMLRSFDYVAGSYALAHPGQSAAEWASAARNAFIDGYIARSGRDLREHRALLDAFEIDKAVYEALYEVRNRPNWLSIPSAAVDRLVTRSSQRAS</sequence>
<feature type="domain" description="Maltokinase N-terminal cap" evidence="16">
    <location>
        <begin position="11"/>
        <end position="95"/>
    </location>
</feature>
<evidence type="ECO:0000256" key="9">
    <source>
        <dbReference type="ARBA" id="ARBA00022777"/>
    </source>
</evidence>
<feature type="domain" description="Aminoglycoside phosphotransferase" evidence="15">
    <location>
        <begin position="220"/>
        <end position="420"/>
    </location>
</feature>
<evidence type="ECO:0000256" key="4">
    <source>
        <dbReference type="ARBA" id="ARBA00011962"/>
    </source>
</evidence>
<dbReference type="EMBL" id="JAEPES010000002">
    <property type="protein sequence ID" value="MBK4347555.1"/>
    <property type="molecule type" value="Genomic_DNA"/>
</dbReference>
<reference evidence="17" key="1">
    <citation type="submission" date="2021-01" db="EMBL/GenBank/DDBJ databases">
        <title>Lacisediminihabitans sp. nov. strain G11-30, isolated from Antarctic Soil.</title>
        <authorList>
            <person name="Li J."/>
        </authorList>
    </citation>
    <scope>NUCLEOTIDE SEQUENCE</scope>
    <source>
        <strain evidence="17">G11-30</strain>
    </source>
</reference>
<evidence type="ECO:0000256" key="6">
    <source>
        <dbReference type="ARBA" id="ARBA00022600"/>
    </source>
</evidence>
<evidence type="ECO:0000256" key="7">
    <source>
        <dbReference type="ARBA" id="ARBA00022679"/>
    </source>
</evidence>
<evidence type="ECO:0000259" key="15">
    <source>
        <dbReference type="Pfam" id="PF01636"/>
    </source>
</evidence>
<dbReference type="Gene3D" id="3.90.1200.10">
    <property type="match status" value="1"/>
</dbReference>
<dbReference type="Pfam" id="PF01636">
    <property type="entry name" value="APH"/>
    <property type="match status" value="1"/>
</dbReference>
<comment type="pathway">
    <text evidence="1">Glycan biosynthesis; glycogen biosynthesis.</text>
</comment>
<comment type="caution">
    <text evidence="17">The sequence shown here is derived from an EMBL/GenBank/DDBJ whole genome shotgun (WGS) entry which is preliminary data.</text>
</comment>
<keyword evidence="6" id="KW-0321">Glycogen metabolism</keyword>
<evidence type="ECO:0000313" key="17">
    <source>
        <dbReference type="EMBL" id="MBK4347555.1"/>
    </source>
</evidence>
<keyword evidence="12" id="KW-0119">Carbohydrate metabolism</keyword>
<comment type="subunit">
    <text evidence="3">Monomer.</text>
</comment>
<name>A0A934SRB3_9MICO</name>